<comment type="caution">
    <text evidence="3">The sequence shown here is derived from an EMBL/GenBank/DDBJ whole genome shotgun (WGS) entry which is preliminary data.</text>
</comment>
<accession>A0ABS4EML1</accession>
<dbReference type="PANTHER" id="PTHR36577:SF3">
    <property type="entry name" value="DUF521 DOMAIN PROTEIN (AFU_ORTHOLOGUE AFUA_6G00490)"/>
    <property type="match status" value="1"/>
</dbReference>
<dbReference type="PANTHER" id="PTHR36577">
    <property type="entry name" value="DUF521 DOMAIN PROTEIN (AFU_ORTHOLOGUE AFUA_6G00490)"/>
    <property type="match status" value="1"/>
</dbReference>
<evidence type="ECO:0000313" key="4">
    <source>
        <dbReference type="Proteomes" id="UP000823786"/>
    </source>
</evidence>
<gene>
    <name evidence="3" type="ORF">J2Z75_002684</name>
</gene>
<dbReference type="Proteomes" id="UP000823786">
    <property type="component" value="Unassembled WGS sequence"/>
</dbReference>
<organism evidence="3 4">
    <name type="scientific">Rhizobium herbae</name>
    <dbReference type="NCBI Taxonomy" id="508661"/>
    <lineage>
        <taxon>Bacteria</taxon>
        <taxon>Pseudomonadati</taxon>
        <taxon>Pseudomonadota</taxon>
        <taxon>Alphaproteobacteria</taxon>
        <taxon>Hyphomicrobiales</taxon>
        <taxon>Rhizobiaceae</taxon>
        <taxon>Rhizobium/Agrobacterium group</taxon>
        <taxon>Rhizobium</taxon>
    </lineage>
</organism>
<dbReference type="CDD" id="cd01356">
    <property type="entry name" value="AcnX_swivel"/>
    <property type="match status" value="1"/>
</dbReference>
<dbReference type="Pfam" id="PF01989">
    <property type="entry name" value="AcnX_swivel_put"/>
    <property type="match status" value="1"/>
</dbReference>
<dbReference type="SUPFAM" id="SSF52016">
    <property type="entry name" value="LeuD/IlvD-like"/>
    <property type="match status" value="1"/>
</dbReference>
<dbReference type="RefSeq" id="WP_209853028.1">
    <property type="nucleotide sequence ID" value="NZ_JAGGJV010000004.1"/>
</dbReference>
<name>A0ABS4EML1_9HYPH</name>
<keyword evidence="4" id="KW-1185">Reference proteome</keyword>
<evidence type="ECO:0000256" key="1">
    <source>
        <dbReference type="ARBA" id="ARBA00023239"/>
    </source>
</evidence>
<reference evidence="3 4" key="1">
    <citation type="submission" date="2021-03" db="EMBL/GenBank/DDBJ databases">
        <title>Genomic Encyclopedia of Type Strains, Phase IV (KMG-IV): sequencing the most valuable type-strain genomes for metagenomic binning, comparative biology and taxonomic classification.</title>
        <authorList>
            <person name="Goeker M."/>
        </authorList>
    </citation>
    <scope>NUCLEOTIDE SEQUENCE [LARGE SCALE GENOMIC DNA]</scope>
    <source>
        <strain evidence="3 4">DSM 26427</strain>
    </source>
</reference>
<feature type="domain" description="Phosphomevalonate dehydratase small subunit-like" evidence="2">
    <location>
        <begin position="26"/>
        <end position="107"/>
    </location>
</feature>
<sequence length="145" mass="15194">MTDFIAAVTLVPGQAQGQTFVLSEPLSFWGGLDSATGRIIDRWHTQKDEVLSGRILVMKAGRGSSSGSSVLAEAIRRGTGPAGIVLMTRDAIVTVGAMVAAELYGVSCPVVLASEFNWQLVSDSWGLALDAKTSEAMLQVLAAVL</sequence>
<dbReference type="EMBL" id="JAGGJV010000004">
    <property type="protein sequence ID" value="MBP1859172.1"/>
    <property type="molecule type" value="Genomic_DNA"/>
</dbReference>
<dbReference type="Gene3D" id="3.50.30.10">
    <property type="entry name" value="Phosphohistidine domain"/>
    <property type="match status" value="1"/>
</dbReference>
<proteinExistence type="predicted"/>
<keyword evidence="1" id="KW-0456">Lyase</keyword>
<evidence type="ECO:0000313" key="3">
    <source>
        <dbReference type="EMBL" id="MBP1859172.1"/>
    </source>
</evidence>
<dbReference type="InterPro" id="IPR002840">
    <property type="entry name" value="PMDh-S-like_dom"/>
</dbReference>
<protein>
    <submittedName>
        <fullName evidence="3">Aconitase with swiveling domain</fullName>
    </submittedName>
</protein>
<evidence type="ECO:0000259" key="2">
    <source>
        <dbReference type="Pfam" id="PF01989"/>
    </source>
</evidence>